<dbReference type="AlphaFoldDB" id="A0A0D2IGX7"/>
<name>A0A0D2IGX7_9EURO</name>
<gene>
    <name evidence="2" type="ORF">Z518_08462</name>
</gene>
<accession>A0A0D2IGX7</accession>
<proteinExistence type="predicted"/>
<keyword evidence="3" id="KW-1185">Reference proteome</keyword>
<dbReference type="GeneID" id="25296533"/>
<reference evidence="2 3" key="1">
    <citation type="submission" date="2015-01" db="EMBL/GenBank/DDBJ databases">
        <title>The Genome Sequence of Rhinocladiella mackenzie CBS 650.93.</title>
        <authorList>
            <consortium name="The Broad Institute Genomics Platform"/>
            <person name="Cuomo C."/>
            <person name="de Hoog S."/>
            <person name="Gorbushina A."/>
            <person name="Stielow B."/>
            <person name="Teixiera M."/>
            <person name="Abouelleil A."/>
            <person name="Chapman S.B."/>
            <person name="Priest M."/>
            <person name="Young S.K."/>
            <person name="Wortman J."/>
            <person name="Nusbaum C."/>
            <person name="Birren B."/>
        </authorList>
    </citation>
    <scope>NUCLEOTIDE SEQUENCE [LARGE SCALE GENOMIC DNA]</scope>
    <source>
        <strain evidence="2 3">CBS 650.93</strain>
    </source>
</reference>
<dbReference type="Proteomes" id="UP000053617">
    <property type="component" value="Unassembled WGS sequence"/>
</dbReference>
<evidence type="ECO:0000313" key="2">
    <source>
        <dbReference type="EMBL" id="KIX02521.1"/>
    </source>
</evidence>
<evidence type="ECO:0000256" key="1">
    <source>
        <dbReference type="SAM" id="MobiDB-lite"/>
    </source>
</evidence>
<dbReference type="OrthoDB" id="10261951at2759"/>
<feature type="region of interest" description="Disordered" evidence="1">
    <location>
        <begin position="121"/>
        <end position="149"/>
    </location>
</feature>
<dbReference type="RefSeq" id="XP_013269657.1">
    <property type="nucleotide sequence ID" value="XM_013414203.1"/>
</dbReference>
<dbReference type="Pfam" id="PF11905">
    <property type="entry name" value="DUF3425"/>
    <property type="match status" value="1"/>
</dbReference>
<organism evidence="2 3">
    <name type="scientific">Rhinocladiella mackenziei CBS 650.93</name>
    <dbReference type="NCBI Taxonomy" id="1442369"/>
    <lineage>
        <taxon>Eukaryota</taxon>
        <taxon>Fungi</taxon>
        <taxon>Dikarya</taxon>
        <taxon>Ascomycota</taxon>
        <taxon>Pezizomycotina</taxon>
        <taxon>Eurotiomycetes</taxon>
        <taxon>Chaetothyriomycetidae</taxon>
        <taxon>Chaetothyriales</taxon>
        <taxon>Herpotrichiellaceae</taxon>
        <taxon>Rhinocladiella</taxon>
    </lineage>
</organism>
<dbReference type="VEuPathDB" id="FungiDB:Z518_08462"/>
<sequence length="540" mass="61547">MPTLDPIKRRKQNCENQKRWRQRQIDELRRLTTALDKSNSHVKVLEVESGQLRGALRNALAEISRLRKANGALKRQVQNSLSQVRSPSKKTDREWGTNYRLPVMFPENQRPMVELIEVDGSDSSKNGLASKKKQLLSGVSGSDESDGDWKSIVIMDEDDEENEQDELFEQARRFETTRERTSYLAGHKQAETPSGTESFALDDDVVEYPQILIDDTTVPDLHHRNGQGEGALQEVDGVHPGADPIYFNWPTDSILGGTGAIWQRMTNFPDTTRISKHILAVQNVLSGAFAQLIQRPSVDCERIVAETFAWLIRSAWPSCESCFKMMTVYRHIYLFELFRSFPCPVTYNKLHPFYRPTALQLTVPHSPAIDWLPWPAMRDRVIQMQNQTNVDVDQLCLASLEHTVIEPEPSFSSGADQGPDVHVTFRIWDMYLLERAGGGSFPSTSMTMTHNPASPDLQALAKVYNLPFQDITRLRIDAPFYNMFPDTYLPGCTSGCQIVPLDVEYKEHLEYPSDLTLASVHRLERRVQEWLNVLGREKID</sequence>
<dbReference type="HOGENOM" id="CLU_474895_0_0_1"/>
<dbReference type="PANTHER" id="PTHR38116">
    <property type="entry name" value="CHROMOSOME 7, WHOLE GENOME SHOTGUN SEQUENCE"/>
    <property type="match status" value="1"/>
</dbReference>
<protein>
    <recommendedName>
        <fullName evidence="4">BZIP domain-containing protein</fullName>
    </recommendedName>
</protein>
<dbReference type="EMBL" id="KN847480">
    <property type="protein sequence ID" value="KIX02521.1"/>
    <property type="molecule type" value="Genomic_DNA"/>
</dbReference>
<dbReference type="PANTHER" id="PTHR38116:SF9">
    <property type="entry name" value="BZIP DOMAIN-CONTAINING PROTEIN"/>
    <property type="match status" value="1"/>
</dbReference>
<evidence type="ECO:0000313" key="3">
    <source>
        <dbReference type="Proteomes" id="UP000053617"/>
    </source>
</evidence>
<evidence type="ECO:0008006" key="4">
    <source>
        <dbReference type="Google" id="ProtNLM"/>
    </source>
</evidence>
<dbReference type="InterPro" id="IPR021833">
    <property type="entry name" value="DUF3425"/>
</dbReference>